<dbReference type="EMBL" id="AUSU01004868">
    <property type="protein sequence ID" value="EPS64373.1"/>
    <property type="molecule type" value="Genomic_DNA"/>
</dbReference>
<reference evidence="1 2" key="1">
    <citation type="journal article" date="2013" name="BMC Genomics">
        <title>The miniature genome of a carnivorous plant Genlisea aurea contains a low number of genes and short non-coding sequences.</title>
        <authorList>
            <person name="Leushkin E.V."/>
            <person name="Sutormin R.A."/>
            <person name="Nabieva E.R."/>
            <person name="Penin A.A."/>
            <person name="Kondrashov A.S."/>
            <person name="Logacheva M.D."/>
        </authorList>
    </citation>
    <scope>NUCLEOTIDE SEQUENCE [LARGE SCALE GENOMIC DNA]</scope>
</reference>
<organism evidence="1 2">
    <name type="scientific">Genlisea aurea</name>
    <dbReference type="NCBI Taxonomy" id="192259"/>
    <lineage>
        <taxon>Eukaryota</taxon>
        <taxon>Viridiplantae</taxon>
        <taxon>Streptophyta</taxon>
        <taxon>Embryophyta</taxon>
        <taxon>Tracheophyta</taxon>
        <taxon>Spermatophyta</taxon>
        <taxon>Magnoliopsida</taxon>
        <taxon>eudicotyledons</taxon>
        <taxon>Gunneridae</taxon>
        <taxon>Pentapetalae</taxon>
        <taxon>asterids</taxon>
        <taxon>lamiids</taxon>
        <taxon>Lamiales</taxon>
        <taxon>Lentibulariaceae</taxon>
        <taxon>Genlisea</taxon>
    </lineage>
</organism>
<comment type="caution">
    <text evidence="1">The sequence shown here is derived from an EMBL/GenBank/DDBJ whole genome shotgun (WGS) entry which is preliminary data.</text>
</comment>
<dbReference type="Gene3D" id="1.25.40.10">
    <property type="entry name" value="Tetratricopeptide repeat domain"/>
    <property type="match status" value="1"/>
</dbReference>
<dbReference type="Proteomes" id="UP000015453">
    <property type="component" value="Unassembled WGS sequence"/>
</dbReference>
<evidence type="ECO:0000313" key="2">
    <source>
        <dbReference type="Proteomes" id="UP000015453"/>
    </source>
</evidence>
<sequence length="124" mass="14238">FLPSTVVKILKSMRNEPRSAYSFFYSLKDRGFQHDVQCYLAIIEILSRRRLITKLDSLFIEILDVKNNDLSFEISELLGLLAKEGANGQFTVLLRAIDTLMKSYVSLGMFDEAVNTLFDTERYG</sequence>
<name>S8DN13_9LAMI</name>
<accession>S8DN13</accession>
<proteinExistence type="predicted"/>
<protein>
    <recommendedName>
        <fullName evidence="3">Pentatricopeptide repeat-containing protein</fullName>
    </recommendedName>
</protein>
<dbReference type="InterPro" id="IPR011990">
    <property type="entry name" value="TPR-like_helical_dom_sf"/>
</dbReference>
<evidence type="ECO:0008006" key="3">
    <source>
        <dbReference type="Google" id="ProtNLM"/>
    </source>
</evidence>
<dbReference type="AlphaFoldDB" id="S8DN13"/>
<gene>
    <name evidence="1" type="ORF">M569_10413</name>
</gene>
<feature type="non-terminal residue" evidence="1">
    <location>
        <position position="124"/>
    </location>
</feature>
<dbReference type="OrthoDB" id="1545660at2759"/>
<keyword evidence="2" id="KW-1185">Reference proteome</keyword>
<evidence type="ECO:0000313" key="1">
    <source>
        <dbReference type="EMBL" id="EPS64373.1"/>
    </source>
</evidence>
<feature type="non-terminal residue" evidence="1">
    <location>
        <position position="1"/>
    </location>
</feature>